<feature type="transmembrane region" description="Helical" evidence="16">
    <location>
        <begin position="1097"/>
        <end position="1118"/>
    </location>
</feature>
<keyword evidence="22" id="KW-1185">Reference proteome</keyword>
<dbReference type="Pfam" id="PF23559">
    <property type="entry name" value="WHD_DRP"/>
    <property type="match status" value="1"/>
</dbReference>
<evidence type="ECO:0000256" key="16">
    <source>
        <dbReference type="SAM" id="Phobius"/>
    </source>
</evidence>
<keyword evidence="6" id="KW-0963">Cytoplasm</keyword>
<keyword evidence="11" id="KW-0547">Nucleotide-binding</keyword>
<accession>A0AAE1X0Z2</accession>
<feature type="transmembrane region" description="Helical" evidence="16">
    <location>
        <begin position="1069"/>
        <end position="1091"/>
    </location>
</feature>
<dbReference type="Gene3D" id="3.80.10.10">
    <property type="entry name" value="Ribonuclease Inhibitor"/>
    <property type="match status" value="1"/>
</dbReference>
<feature type="domain" description="Disease resistance protein winged helix" evidence="19">
    <location>
        <begin position="342"/>
        <end position="413"/>
    </location>
</feature>
<comment type="caution">
    <text evidence="21">The sequence shown here is derived from an EMBL/GenBank/DDBJ whole genome shotgun (WGS) entry which is preliminary data.</text>
</comment>
<sequence length="1120" mass="126988">MAYASVVSLIQTLEQIRDGHEILYNKEQIGCLLLKELQRVIENFDSAKLQVMEFRNMGSKNLAPKNSFSAGSLRLASGGKNTMVGFVDEMLQIKDRLTGEPSHKLDVVSIVGMGGSGKTTLAKNIYDDAFIVYHFYTRAWVTISQEYHVHEILLGLLASMKKLTGKKCEDSYEELAEYLYKSLKGSRYLIVLDDMWDIEVWNEIKLLFPDDGNGSRIILTSRILDVALYASSNSPPYNMRFLNNNESWGLLKEKVFQDENCPTELEGVGIKIAQSCQGLPLAILLVGGLLAKVQRAQNHWRNFAENVQSIISTHNDQCLEILSLSYNHLPQHLKMCFLYMGVFPEDYQIPVSKLIRLWAAEGFLKPCADESLDDVGEKYLQDLVDRSIVLVSKRKLSGKIRTCSIHDLVRDLCVREAQKEKFVRTIKTDDDLSSEDALGHCRLCLHSSILQDDASFRRDSIIAIREHSDCRLKEIYDAMRSSPLIRSLIFTEVLELVNLRYLALTFDGELPRMVSDLQDLESLIVHQVFWGPLSYLPLEIWRMPRLRHLDFKEVFFPDYPGTPYYGKNTFCLQNLRTLLGMRDFRVTEDVYKSIPNVKKLEIVYDKNSNTTEWSLYCLGNLVHLHQLESLKCHFLDAHRQKPDLPDLTFPSKLKELSLLGWGIPSKYMATVGSLDNLEILKLRFCSLQDDEWELSEGEFSRLKMLVLEGMNIVQWSVETDHFPSLEQLIIKHCRKLEEIPSGFGDIPTLQLIKVVGGSCSCENSALQILEDQQSLGNYGLKEVLIDLASSLFIFLFVQEISNNVCLFPRRIMSCVLSFFQVQAAESIMYLTELRSMDVFQGKATKESPKNSTPFAQSQSYDIQNQKPYFMLLLVKKRKPLTEVPGANLQIFPPNNAGSGGHGYQPIGSTSDGGGQPATNNWTGVFSISSYTQYFNVDTDIVLNRLISSLYPTTGDFVNKIDANPDLYGLVWISTTLVFAIASLGNCATYLMHRRSDNSTSWTFDVNYLNVAAGAIYGYALIVPLGYYFVLQYLGSSVSLIRFWCLWGYSLFIFILTSFLLVIPVEFLRWTIILIAGAASASFVGLNLKSYIQSNDLTIVAISAFVLQMGLSIFIKMWFFA</sequence>
<evidence type="ECO:0000259" key="19">
    <source>
        <dbReference type="Pfam" id="PF23559"/>
    </source>
</evidence>
<evidence type="ECO:0000256" key="2">
    <source>
        <dbReference type="ARBA" id="ARBA00004141"/>
    </source>
</evidence>
<dbReference type="GO" id="GO:0005524">
    <property type="term" value="F:ATP binding"/>
    <property type="evidence" value="ECO:0007669"/>
    <property type="project" value="UniProtKB-KW"/>
</dbReference>
<evidence type="ECO:0000256" key="4">
    <source>
        <dbReference type="ARBA" id="ARBA00008894"/>
    </source>
</evidence>
<evidence type="ECO:0000256" key="12">
    <source>
        <dbReference type="ARBA" id="ARBA00022821"/>
    </source>
</evidence>
<dbReference type="Gene3D" id="1.10.8.430">
    <property type="entry name" value="Helical domain of apoptotic protease-activating factors"/>
    <property type="match status" value="1"/>
</dbReference>
<keyword evidence="13" id="KW-0067">ATP-binding</keyword>
<proteinExistence type="inferred from homology"/>
<feature type="domain" description="Disease resistance R13L4/SHOC-2-like LRR" evidence="20">
    <location>
        <begin position="490"/>
        <end position="733"/>
    </location>
</feature>
<feature type="transmembrane region" description="Helical" evidence="16">
    <location>
        <begin position="966"/>
        <end position="986"/>
    </location>
</feature>
<evidence type="ECO:0000256" key="7">
    <source>
        <dbReference type="ARBA" id="ARBA00022614"/>
    </source>
</evidence>
<dbReference type="GO" id="GO:0009626">
    <property type="term" value="P:plant-type hypersensitive response"/>
    <property type="evidence" value="ECO:0007669"/>
    <property type="project" value="UniProtKB-KW"/>
</dbReference>
<dbReference type="GO" id="GO:0043531">
    <property type="term" value="F:ADP binding"/>
    <property type="evidence" value="ECO:0007669"/>
    <property type="project" value="InterPro"/>
</dbReference>
<dbReference type="GO" id="GO:0051607">
    <property type="term" value="P:defense response to virus"/>
    <property type="evidence" value="ECO:0007669"/>
    <property type="project" value="UniProtKB-ARBA"/>
</dbReference>
<name>A0AAE1X0Z2_9LAMI</name>
<evidence type="ECO:0000313" key="22">
    <source>
        <dbReference type="Proteomes" id="UP001289374"/>
    </source>
</evidence>
<evidence type="ECO:0000259" key="18">
    <source>
        <dbReference type="Pfam" id="PF04893"/>
    </source>
</evidence>
<dbReference type="InterPro" id="IPR058922">
    <property type="entry name" value="WHD_DRP"/>
</dbReference>
<keyword evidence="10" id="KW-0677">Repeat</keyword>
<evidence type="ECO:0000256" key="9">
    <source>
        <dbReference type="ARBA" id="ARBA00022692"/>
    </source>
</evidence>
<keyword evidence="14 16" id="KW-1133">Transmembrane helix</keyword>
<comment type="similarity">
    <text evidence="5">Belongs to the YIP1 family.</text>
</comment>
<comment type="function">
    <text evidence="1">Confers resistance to late blight (Phytophthora infestans) races carrying the avirulence gene Avr1. Resistance proteins guard the plant against pathogens that contain an appropriate avirulence protein via an indirect interaction with this avirulence protein. That triggers a defense system including the hypersensitive response, which restricts the pathogen growth.</text>
</comment>
<dbReference type="SUPFAM" id="SSF52540">
    <property type="entry name" value="P-loop containing nucleoside triphosphate hydrolases"/>
    <property type="match status" value="1"/>
</dbReference>
<evidence type="ECO:0000256" key="1">
    <source>
        <dbReference type="ARBA" id="ARBA00002074"/>
    </source>
</evidence>
<dbReference type="InterPro" id="IPR036388">
    <property type="entry name" value="WH-like_DNA-bd_sf"/>
</dbReference>
<evidence type="ECO:0000256" key="10">
    <source>
        <dbReference type="ARBA" id="ARBA00022737"/>
    </source>
</evidence>
<evidence type="ECO:0000256" key="15">
    <source>
        <dbReference type="ARBA" id="ARBA00023136"/>
    </source>
</evidence>
<dbReference type="GO" id="GO:0005737">
    <property type="term" value="C:cytoplasm"/>
    <property type="evidence" value="ECO:0007669"/>
    <property type="project" value="UniProtKB-SubCell"/>
</dbReference>
<evidence type="ECO:0000259" key="17">
    <source>
        <dbReference type="Pfam" id="PF00931"/>
    </source>
</evidence>
<keyword evidence="9 16" id="KW-0812">Transmembrane</keyword>
<keyword evidence="15 16" id="KW-0472">Membrane</keyword>
<dbReference type="InterPro" id="IPR044974">
    <property type="entry name" value="Disease_R_plants"/>
</dbReference>
<dbReference type="Pfam" id="PF23598">
    <property type="entry name" value="LRR_14"/>
    <property type="match status" value="1"/>
</dbReference>
<feature type="domain" description="NB-ARC" evidence="17">
    <location>
        <begin position="90"/>
        <end position="259"/>
    </location>
</feature>
<feature type="domain" description="Yip1" evidence="18">
    <location>
        <begin position="954"/>
        <end position="1110"/>
    </location>
</feature>
<comment type="similarity">
    <text evidence="4">Belongs to the disease resistance NB-LRR family.</text>
</comment>
<dbReference type="PANTHER" id="PTHR23155:SF1152">
    <property type="entry name" value="AAA+ ATPASE DOMAIN-CONTAINING PROTEIN"/>
    <property type="match status" value="1"/>
</dbReference>
<evidence type="ECO:0000313" key="21">
    <source>
        <dbReference type="EMBL" id="KAK4403314.1"/>
    </source>
</evidence>
<dbReference type="EMBL" id="JACGWL010000004">
    <property type="protein sequence ID" value="KAK4403314.1"/>
    <property type="molecule type" value="Genomic_DNA"/>
</dbReference>
<dbReference type="InterPro" id="IPR002182">
    <property type="entry name" value="NB-ARC"/>
</dbReference>
<evidence type="ECO:0000256" key="3">
    <source>
        <dbReference type="ARBA" id="ARBA00004496"/>
    </source>
</evidence>
<dbReference type="Pfam" id="PF00931">
    <property type="entry name" value="NB-ARC"/>
    <property type="match status" value="1"/>
</dbReference>
<dbReference type="SUPFAM" id="SSF52058">
    <property type="entry name" value="L domain-like"/>
    <property type="match status" value="1"/>
</dbReference>
<dbReference type="InterPro" id="IPR042197">
    <property type="entry name" value="Apaf_helical"/>
</dbReference>
<evidence type="ECO:0000256" key="11">
    <source>
        <dbReference type="ARBA" id="ARBA00022741"/>
    </source>
</evidence>
<evidence type="ECO:0000256" key="14">
    <source>
        <dbReference type="ARBA" id="ARBA00022989"/>
    </source>
</evidence>
<dbReference type="PRINTS" id="PR00364">
    <property type="entry name" value="DISEASERSIST"/>
</dbReference>
<dbReference type="Gene3D" id="3.40.50.300">
    <property type="entry name" value="P-loop containing nucleotide triphosphate hydrolases"/>
    <property type="match status" value="1"/>
</dbReference>
<dbReference type="GO" id="GO:0016020">
    <property type="term" value="C:membrane"/>
    <property type="evidence" value="ECO:0007669"/>
    <property type="project" value="UniProtKB-SubCell"/>
</dbReference>
<feature type="transmembrane region" description="Helical" evidence="16">
    <location>
        <begin position="1040"/>
        <end position="1062"/>
    </location>
</feature>
<evidence type="ECO:0000256" key="5">
    <source>
        <dbReference type="ARBA" id="ARBA00010596"/>
    </source>
</evidence>
<dbReference type="InterPro" id="IPR032675">
    <property type="entry name" value="LRR_dom_sf"/>
</dbReference>
<dbReference type="InterPro" id="IPR055414">
    <property type="entry name" value="LRR_R13L4/SHOC2-like"/>
</dbReference>
<dbReference type="Proteomes" id="UP001289374">
    <property type="component" value="Unassembled WGS sequence"/>
</dbReference>
<evidence type="ECO:0000256" key="6">
    <source>
        <dbReference type="ARBA" id="ARBA00022490"/>
    </source>
</evidence>
<dbReference type="InterPro" id="IPR006977">
    <property type="entry name" value="Yip1_dom"/>
</dbReference>
<feature type="transmembrane region" description="Helical" evidence="16">
    <location>
        <begin position="1007"/>
        <end position="1028"/>
    </location>
</feature>
<dbReference type="PANTHER" id="PTHR23155">
    <property type="entry name" value="DISEASE RESISTANCE PROTEIN RP"/>
    <property type="match status" value="1"/>
</dbReference>
<dbReference type="FunFam" id="1.10.10.10:FF:000322">
    <property type="entry name" value="Probable disease resistance protein At1g63360"/>
    <property type="match status" value="1"/>
</dbReference>
<dbReference type="Pfam" id="PF04893">
    <property type="entry name" value="Yip1"/>
    <property type="match status" value="1"/>
</dbReference>
<reference evidence="21" key="2">
    <citation type="journal article" date="2024" name="Plant">
        <title>Genomic evolution and insights into agronomic trait innovations of Sesamum species.</title>
        <authorList>
            <person name="Miao H."/>
            <person name="Wang L."/>
            <person name="Qu L."/>
            <person name="Liu H."/>
            <person name="Sun Y."/>
            <person name="Le M."/>
            <person name="Wang Q."/>
            <person name="Wei S."/>
            <person name="Zheng Y."/>
            <person name="Lin W."/>
            <person name="Duan Y."/>
            <person name="Cao H."/>
            <person name="Xiong S."/>
            <person name="Wang X."/>
            <person name="Wei L."/>
            <person name="Li C."/>
            <person name="Ma Q."/>
            <person name="Ju M."/>
            <person name="Zhao R."/>
            <person name="Li G."/>
            <person name="Mu C."/>
            <person name="Tian Q."/>
            <person name="Mei H."/>
            <person name="Zhang T."/>
            <person name="Gao T."/>
            <person name="Zhang H."/>
        </authorList>
    </citation>
    <scope>NUCLEOTIDE SEQUENCE</scope>
    <source>
        <strain evidence="21">K16</strain>
    </source>
</reference>
<evidence type="ECO:0000259" key="20">
    <source>
        <dbReference type="Pfam" id="PF23598"/>
    </source>
</evidence>
<dbReference type="FunFam" id="3.40.50.300:FF:001091">
    <property type="entry name" value="Probable disease resistance protein At1g61300"/>
    <property type="match status" value="1"/>
</dbReference>
<dbReference type="AlphaFoldDB" id="A0AAE1X0Z2"/>
<reference evidence="21" key="1">
    <citation type="submission" date="2020-06" db="EMBL/GenBank/DDBJ databases">
        <authorList>
            <person name="Li T."/>
            <person name="Hu X."/>
            <person name="Zhang T."/>
            <person name="Song X."/>
            <person name="Zhang H."/>
            <person name="Dai N."/>
            <person name="Sheng W."/>
            <person name="Hou X."/>
            <person name="Wei L."/>
        </authorList>
    </citation>
    <scope>NUCLEOTIDE SEQUENCE</scope>
    <source>
        <strain evidence="21">K16</strain>
        <tissue evidence="21">Leaf</tissue>
    </source>
</reference>
<evidence type="ECO:0000256" key="13">
    <source>
        <dbReference type="ARBA" id="ARBA00022840"/>
    </source>
</evidence>
<dbReference type="Gene3D" id="1.10.10.10">
    <property type="entry name" value="Winged helix-like DNA-binding domain superfamily/Winged helix DNA-binding domain"/>
    <property type="match status" value="1"/>
</dbReference>
<evidence type="ECO:0000256" key="8">
    <source>
        <dbReference type="ARBA" id="ARBA00022667"/>
    </source>
</evidence>
<protein>
    <submittedName>
        <fullName evidence="21">Late blight resistance proteinR1A-10</fullName>
    </submittedName>
</protein>
<gene>
    <name evidence="21" type="ORF">Sango_0700000</name>
</gene>
<organism evidence="21 22">
    <name type="scientific">Sesamum angolense</name>
    <dbReference type="NCBI Taxonomy" id="2727404"/>
    <lineage>
        <taxon>Eukaryota</taxon>
        <taxon>Viridiplantae</taxon>
        <taxon>Streptophyta</taxon>
        <taxon>Embryophyta</taxon>
        <taxon>Tracheophyta</taxon>
        <taxon>Spermatophyta</taxon>
        <taxon>Magnoliopsida</taxon>
        <taxon>eudicotyledons</taxon>
        <taxon>Gunneridae</taxon>
        <taxon>Pentapetalae</taxon>
        <taxon>asterids</taxon>
        <taxon>lamiids</taxon>
        <taxon>Lamiales</taxon>
        <taxon>Pedaliaceae</taxon>
        <taxon>Sesamum</taxon>
    </lineage>
</organism>
<dbReference type="InterPro" id="IPR027417">
    <property type="entry name" value="P-loop_NTPase"/>
</dbReference>
<keyword evidence="12" id="KW-0611">Plant defense</keyword>
<comment type="subcellular location">
    <subcellularLocation>
        <location evidence="3">Cytoplasm</location>
    </subcellularLocation>
    <subcellularLocation>
        <location evidence="2">Membrane</location>
        <topology evidence="2">Multi-pass membrane protein</topology>
    </subcellularLocation>
</comment>
<keyword evidence="8" id="KW-0381">Hypersensitive response</keyword>
<keyword evidence="7" id="KW-0433">Leucine-rich repeat</keyword>